<evidence type="ECO:0000313" key="2">
    <source>
        <dbReference type="Proteomes" id="UP001060215"/>
    </source>
</evidence>
<comment type="caution">
    <text evidence="1">The sequence shown here is derived from an EMBL/GenBank/DDBJ whole genome shotgun (WGS) entry which is preliminary data.</text>
</comment>
<dbReference type="EMBL" id="CM045761">
    <property type="protein sequence ID" value="KAI8015441.1"/>
    <property type="molecule type" value="Genomic_DNA"/>
</dbReference>
<sequence length="138" mass="15499">MFGDPRWASDTELNGNIPDFIGNWSKLTTLRFQGNSFGSAIPSTFSNLTLLTDLALHLEFLKDMTSLGTLVLRNNNISGSIPSNIGDYQSLNHFVLPSGLRRLQRNFPCYRNSPVYMQLLTSMEYDANIYKVVDIVAC</sequence>
<reference evidence="1 2" key="1">
    <citation type="journal article" date="2022" name="Plant J.">
        <title>Chromosome-level genome of Camellia lanceoleosa provides a valuable resource for understanding genome evolution and self-incompatibility.</title>
        <authorList>
            <person name="Gong W."/>
            <person name="Xiao S."/>
            <person name="Wang L."/>
            <person name="Liao Z."/>
            <person name="Chang Y."/>
            <person name="Mo W."/>
            <person name="Hu G."/>
            <person name="Li W."/>
            <person name="Zhao G."/>
            <person name="Zhu H."/>
            <person name="Hu X."/>
            <person name="Ji K."/>
            <person name="Xiang X."/>
            <person name="Song Q."/>
            <person name="Yuan D."/>
            <person name="Jin S."/>
            <person name="Zhang L."/>
        </authorList>
    </citation>
    <scope>NUCLEOTIDE SEQUENCE [LARGE SCALE GENOMIC DNA]</scope>
    <source>
        <strain evidence="1">SQ_2022a</strain>
    </source>
</reference>
<name>A0ACC0HTP6_9ERIC</name>
<dbReference type="Proteomes" id="UP001060215">
    <property type="component" value="Chromosome 4"/>
</dbReference>
<proteinExistence type="predicted"/>
<gene>
    <name evidence="1" type="ORF">LOK49_LG05G01484</name>
</gene>
<keyword evidence="2" id="KW-1185">Reference proteome</keyword>
<protein>
    <submittedName>
        <fullName evidence="1">LRR receptor-like serine/threonine-protein kinase</fullName>
    </submittedName>
</protein>
<accession>A0ACC0HTP6</accession>
<evidence type="ECO:0000313" key="1">
    <source>
        <dbReference type="EMBL" id="KAI8015441.1"/>
    </source>
</evidence>
<organism evidence="1 2">
    <name type="scientific">Camellia lanceoleosa</name>
    <dbReference type="NCBI Taxonomy" id="1840588"/>
    <lineage>
        <taxon>Eukaryota</taxon>
        <taxon>Viridiplantae</taxon>
        <taxon>Streptophyta</taxon>
        <taxon>Embryophyta</taxon>
        <taxon>Tracheophyta</taxon>
        <taxon>Spermatophyta</taxon>
        <taxon>Magnoliopsida</taxon>
        <taxon>eudicotyledons</taxon>
        <taxon>Gunneridae</taxon>
        <taxon>Pentapetalae</taxon>
        <taxon>asterids</taxon>
        <taxon>Ericales</taxon>
        <taxon>Theaceae</taxon>
        <taxon>Camellia</taxon>
    </lineage>
</organism>